<gene>
    <name evidence="1" type="ORF">D9758_004926</name>
</gene>
<dbReference type="Proteomes" id="UP000559256">
    <property type="component" value="Unassembled WGS sequence"/>
</dbReference>
<organism evidence="1 2">
    <name type="scientific">Tetrapyrgos nigripes</name>
    <dbReference type="NCBI Taxonomy" id="182062"/>
    <lineage>
        <taxon>Eukaryota</taxon>
        <taxon>Fungi</taxon>
        <taxon>Dikarya</taxon>
        <taxon>Basidiomycota</taxon>
        <taxon>Agaricomycotina</taxon>
        <taxon>Agaricomycetes</taxon>
        <taxon>Agaricomycetidae</taxon>
        <taxon>Agaricales</taxon>
        <taxon>Marasmiineae</taxon>
        <taxon>Marasmiaceae</taxon>
        <taxon>Tetrapyrgos</taxon>
    </lineage>
</organism>
<reference evidence="1 2" key="1">
    <citation type="journal article" date="2020" name="ISME J.">
        <title>Uncovering the hidden diversity of litter-decomposition mechanisms in mushroom-forming fungi.</title>
        <authorList>
            <person name="Floudas D."/>
            <person name="Bentzer J."/>
            <person name="Ahren D."/>
            <person name="Johansson T."/>
            <person name="Persson P."/>
            <person name="Tunlid A."/>
        </authorList>
    </citation>
    <scope>NUCLEOTIDE SEQUENCE [LARGE SCALE GENOMIC DNA]</scope>
    <source>
        <strain evidence="1 2">CBS 291.85</strain>
    </source>
</reference>
<name>A0A8H5GVK5_9AGAR</name>
<protein>
    <submittedName>
        <fullName evidence="1">Uncharacterized protein</fullName>
    </submittedName>
</protein>
<comment type="caution">
    <text evidence="1">The sequence shown here is derived from an EMBL/GenBank/DDBJ whole genome shotgun (WGS) entry which is preliminary data.</text>
</comment>
<dbReference type="AlphaFoldDB" id="A0A8H5GVK5"/>
<dbReference type="OrthoDB" id="2673594at2759"/>
<accession>A0A8H5GVK5</accession>
<evidence type="ECO:0000313" key="1">
    <source>
        <dbReference type="EMBL" id="KAF5372106.1"/>
    </source>
</evidence>
<evidence type="ECO:0000313" key="2">
    <source>
        <dbReference type="Proteomes" id="UP000559256"/>
    </source>
</evidence>
<dbReference type="EMBL" id="JAACJM010000006">
    <property type="protein sequence ID" value="KAF5372106.1"/>
    <property type="molecule type" value="Genomic_DNA"/>
</dbReference>
<proteinExistence type="predicted"/>
<sequence>MFKTFSKALVPPLASEELEGVAMEAVMAHTEMLEPKNLTEAKQSKDWLKWEKAIQEEMDVLMELGTKLDWVHSATTKPYVLHIPSIGHALRSVMEGLNRMTVTKDGVEVERDEWKISGEKLLCVFELLTRRDRLRLLRRQPPLPTLKIQHEIPTLAALYYYSMSPGSTTSTAMAASADTTTTGLPPTPSPIMIVYKGRG</sequence>
<keyword evidence="2" id="KW-1185">Reference proteome</keyword>